<dbReference type="HOGENOM" id="CLU_2211995_0_0_1"/>
<dbReference type="InParanoid" id="L2GNV2"/>
<dbReference type="VEuPathDB" id="MicrosporidiaDB:VICG_00315"/>
<evidence type="ECO:0000313" key="1">
    <source>
        <dbReference type="EMBL" id="ELA42563.1"/>
    </source>
</evidence>
<sequence length="107" mass="12657">MCHERLENAPRLRENKIPIRHCILPTSRLSMDYSNITREMVYLCIGEDLELLDSSELYCTFFKGIKYFIAGTEKVIRGDSQIFCSCNERYCWHIFKVVLDEDRAIIK</sequence>
<dbReference type="RefSeq" id="XP_007603768.1">
    <property type="nucleotide sequence ID" value="XM_007603706.1"/>
</dbReference>
<name>L2GNV2_VITCO</name>
<protein>
    <recommendedName>
        <fullName evidence="3">SWIM-type domain-containing protein</fullName>
    </recommendedName>
</protein>
<evidence type="ECO:0008006" key="3">
    <source>
        <dbReference type="Google" id="ProtNLM"/>
    </source>
</evidence>
<reference evidence="2" key="1">
    <citation type="submission" date="2011-05" db="EMBL/GenBank/DDBJ databases">
        <title>The genome sequence of Vittaforma corneae strain ATCC 50505.</title>
        <authorList>
            <consortium name="The Broad Institute Genome Sequencing Platform"/>
            <person name="Cuomo C."/>
            <person name="Didier E."/>
            <person name="Bowers L."/>
            <person name="Young S.K."/>
            <person name="Zeng Q."/>
            <person name="Gargeya S."/>
            <person name="Fitzgerald M."/>
            <person name="Haas B."/>
            <person name="Abouelleil A."/>
            <person name="Alvarado L."/>
            <person name="Arachchi H.M."/>
            <person name="Berlin A."/>
            <person name="Chapman S.B."/>
            <person name="Gearin G."/>
            <person name="Goldberg J."/>
            <person name="Griggs A."/>
            <person name="Gujja S."/>
            <person name="Hansen M."/>
            <person name="Heiman D."/>
            <person name="Howarth C."/>
            <person name="Larimer J."/>
            <person name="Lui A."/>
            <person name="MacDonald P.J.P."/>
            <person name="McCowen C."/>
            <person name="Montmayeur A."/>
            <person name="Murphy C."/>
            <person name="Neiman D."/>
            <person name="Pearson M."/>
            <person name="Priest M."/>
            <person name="Roberts A."/>
            <person name="Saif S."/>
            <person name="Shea T."/>
            <person name="Sisk P."/>
            <person name="Stolte C."/>
            <person name="Sykes S."/>
            <person name="Wortman J."/>
            <person name="Nusbaum C."/>
            <person name="Birren B."/>
        </authorList>
    </citation>
    <scope>NUCLEOTIDE SEQUENCE [LARGE SCALE GENOMIC DNA]</scope>
    <source>
        <strain evidence="2">ATCC 50505</strain>
    </source>
</reference>
<keyword evidence="2" id="KW-1185">Reference proteome</keyword>
<dbReference type="EMBL" id="JH370131">
    <property type="protein sequence ID" value="ELA42563.1"/>
    <property type="molecule type" value="Genomic_DNA"/>
</dbReference>
<dbReference type="OrthoDB" id="2194360at2759"/>
<dbReference type="GeneID" id="19881033"/>
<dbReference type="Proteomes" id="UP000011082">
    <property type="component" value="Unassembled WGS sequence"/>
</dbReference>
<proteinExistence type="predicted"/>
<evidence type="ECO:0000313" key="2">
    <source>
        <dbReference type="Proteomes" id="UP000011082"/>
    </source>
</evidence>
<gene>
    <name evidence="1" type="ORF">VICG_00315</name>
</gene>
<dbReference type="AlphaFoldDB" id="L2GNV2"/>
<accession>L2GNV2</accession>
<organism evidence="1 2">
    <name type="scientific">Vittaforma corneae (strain ATCC 50505)</name>
    <name type="common">Microsporidian parasite</name>
    <name type="synonym">Nosema corneum</name>
    <dbReference type="NCBI Taxonomy" id="993615"/>
    <lineage>
        <taxon>Eukaryota</taxon>
        <taxon>Fungi</taxon>
        <taxon>Fungi incertae sedis</taxon>
        <taxon>Microsporidia</taxon>
        <taxon>Nosematidae</taxon>
        <taxon>Vittaforma</taxon>
    </lineage>
</organism>